<evidence type="ECO:0000256" key="1">
    <source>
        <dbReference type="SAM" id="MobiDB-lite"/>
    </source>
</evidence>
<gene>
    <name evidence="2" type="ORF">QBZ16_000403</name>
</gene>
<feature type="region of interest" description="Disordered" evidence="1">
    <location>
        <begin position="1"/>
        <end position="20"/>
    </location>
</feature>
<evidence type="ECO:0000313" key="3">
    <source>
        <dbReference type="Proteomes" id="UP001255856"/>
    </source>
</evidence>
<name>A0AAD9MM21_PROWI</name>
<dbReference type="EMBL" id="JASFZW010000001">
    <property type="protein sequence ID" value="KAK2080550.1"/>
    <property type="molecule type" value="Genomic_DNA"/>
</dbReference>
<comment type="caution">
    <text evidence="2">The sequence shown here is derived from an EMBL/GenBank/DDBJ whole genome shotgun (WGS) entry which is preliminary data.</text>
</comment>
<feature type="region of interest" description="Disordered" evidence="1">
    <location>
        <begin position="51"/>
        <end position="85"/>
    </location>
</feature>
<dbReference type="Proteomes" id="UP001255856">
    <property type="component" value="Unassembled WGS sequence"/>
</dbReference>
<feature type="compositionally biased region" description="Low complexity" evidence="1">
    <location>
        <begin position="275"/>
        <end position="292"/>
    </location>
</feature>
<feature type="region of interest" description="Disordered" evidence="1">
    <location>
        <begin position="107"/>
        <end position="333"/>
    </location>
</feature>
<organism evidence="2 3">
    <name type="scientific">Prototheca wickerhamii</name>
    <dbReference type="NCBI Taxonomy" id="3111"/>
    <lineage>
        <taxon>Eukaryota</taxon>
        <taxon>Viridiplantae</taxon>
        <taxon>Chlorophyta</taxon>
        <taxon>core chlorophytes</taxon>
        <taxon>Trebouxiophyceae</taxon>
        <taxon>Chlorellales</taxon>
        <taxon>Chlorellaceae</taxon>
        <taxon>Prototheca</taxon>
    </lineage>
</organism>
<reference evidence="2" key="1">
    <citation type="submission" date="2021-01" db="EMBL/GenBank/DDBJ databases">
        <authorList>
            <person name="Eckstrom K.M.E."/>
        </authorList>
    </citation>
    <scope>NUCLEOTIDE SEQUENCE</scope>
    <source>
        <strain evidence="2">UVCC 0001</strain>
    </source>
</reference>
<sequence>MEAERQASMGKSPFGNAKPREAVIAGRIGKSEEEVLKQEVETVYKLHLRLSGPQLEEKKAQEARIREAEEAATQEEDPTKRAALEADVAARRAELVDLLAGFEKLTLEAARTGAAPRVSTLRKATQESAEGAAPAGGAPPGTQGGRYHPTQGYHMGRHQAPASEDAVPPSRGFPNGQYGSRGSGYVPRPQGFSDYQQPRGHHNQHQSHHEGEAGSSSSSFSRQGSNAAREDSDAGFYDPVPSFDPAAAAGRGSGGSFGRGGYNNGNRREGGRSNGTGQYYQQQGGSRQYNQGATRSYSGNFGAPPPPPSLAGQGIGGEIRFEEDSFGGSQDRF</sequence>
<dbReference type="AlphaFoldDB" id="A0AAD9MM21"/>
<feature type="compositionally biased region" description="Basic and acidic residues" evidence="1">
    <location>
        <begin position="55"/>
        <end position="69"/>
    </location>
</feature>
<keyword evidence="3" id="KW-1185">Reference proteome</keyword>
<feature type="compositionally biased region" description="Low complexity" evidence="1">
    <location>
        <begin position="213"/>
        <end position="225"/>
    </location>
</feature>
<protein>
    <submittedName>
        <fullName evidence="2">Uncharacterized protein</fullName>
    </submittedName>
</protein>
<accession>A0AAD9MM21</accession>
<feature type="compositionally biased region" description="Gly residues" evidence="1">
    <location>
        <begin position="251"/>
        <end position="263"/>
    </location>
</feature>
<proteinExistence type="predicted"/>
<evidence type="ECO:0000313" key="2">
    <source>
        <dbReference type="EMBL" id="KAK2080550.1"/>
    </source>
</evidence>